<sequence>MPTQPHVLQCVEFDPQTATCAVQAWVPAPTLLPDIPMADVLQLLGAAAVPLAVAWGAKLLGRTTRD</sequence>
<accession>A0A0R0C4L2</accession>
<comment type="caution">
    <text evidence="2">The sequence shown here is derived from an EMBL/GenBank/DDBJ whole genome shotgun (WGS) entry which is preliminary data.</text>
</comment>
<dbReference type="EMBL" id="LDJI01000015">
    <property type="protein sequence ID" value="KRG64251.1"/>
    <property type="molecule type" value="Genomic_DNA"/>
</dbReference>
<gene>
    <name evidence="2" type="ORF">ABB26_08700</name>
</gene>
<dbReference type="AlphaFoldDB" id="A0A0R0C4L2"/>
<name>A0A0R0C4L2_9GAMM</name>
<evidence type="ECO:0000256" key="1">
    <source>
        <dbReference type="SAM" id="Phobius"/>
    </source>
</evidence>
<organism evidence="2 3">
    <name type="scientific">Stenotrophomonas humi</name>
    <dbReference type="NCBI Taxonomy" id="405444"/>
    <lineage>
        <taxon>Bacteria</taxon>
        <taxon>Pseudomonadati</taxon>
        <taxon>Pseudomonadota</taxon>
        <taxon>Gammaproteobacteria</taxon>
        <taxon>Lysobacterales</taxon>
        <taxon>Lysobacteraceae</taxon>
        <taxon>Stenotrophomonas</taxon>
    </lineage>
</organism>
<evidence type="ECO:0000313" key="2">
    <source>
        <dbReference type="EMBL" id="KRG64251.1"/>
    </source>
</evidence>
<keyword evidence="3" id="KW-1185">Reference proteome</keyword>
<evidence type="ECO:0000313" key="3">
    <source>
        <dbReference type="Proteomes" id="UP000050864"/>
    </source>
</evidence>
<dbReference type="Proteomes" id="UP000050864">
    <property type="component" value="Unassembled WGS sequence"/>
</dbReference>
<dbReference type="PATRIC" id="fig|405444.3.peg.745"/>
<keyword evidence="1" id="KW-0472">Membrane</keyword>
<keyword evidence="1" id="KW-0812">Transmembrane</keyword>
<reference evidence="2 3" key="1">
    <citation type="submission" date="2015-05" db="EMBL/GenBank/DDBJ databases">
        <title>Genome sequencing and analysis of members of genus Stenotrophomonas.</title>
        <authorList>
            <person name="Patil P.P."/>
            <person name="Midha S."/>
            <person name="Patil P.B."/>
        </authorList>
    </citation>
    <scope>NUCLEOTIDE SEQUENCE [LARGE SCALE GENOMIC DNA]</scope>
    <source>
        <strain evidence="2 3">DSM 18929</strain>
    </source>
</reference>
<protein>
    <submittedName>
        <fullName evidence="2">Uncharacterized protein</fullName>
    </submittedName>
</protein>
<proteinExistence type="predicted"/>
<feature type="transmembrane region" description="Helical" evidence="1">
    <location>
        <begin position="40"/>
        <end position="60"/>
    </location>
</feature>
<keyword evidence="1" id="KW-1133">Transmembrane helix</keyword>